<keyword evidence="1" id="KW-1133">Transmembrane helix</keyword>
<keyword evidence="1" id="KW-0812">Transmembrane</keyword>
<keyword evidence="3" id="KW-1185">Reference proteome</keyword>
<comment type="caution">
    <text evidence="2">The sequence shown here is derived from an EMBL/GenBank/DDBJ whole genome shotgun (WGS) entry which is preliminary data.</text>
</comment>
<dbReference type="EMBL" id="JAUSZT010000003">
    <property type="protein sequence ID" value="MDQ0997010.1"/>
    <property type="molecule type" value="Genomic_DNA"/>
</dbReference>
<evidence type="ECO:0000256" key="1">
    <source>
        <dbReference type="SAM" id="Phobius"/>
    </source>
</evidence>
<keyword evidence="1" id="KW-0472">Membrane</keyword>
<organism evidence="2 3">
    <name type="scientific">Phyllobacterium ifriqiyense</name>
    <dbReference type="NCBI Taxonomy" id="314238"/>
    <lineage>
        <taxon>Bacteria</taxon>
        <taxon>Pseudomonadati</taxon>
        <taxon>Pseudomonadota</taxon>
        <taxon>Alphaproteobacteria</taxon>
        <taxon>Hyphomicrobiales</taxon>
        <taxon>Phyllobacteriaceae</taxon>
        <taxon>Phyllobacterium</taxon>
    </lineage>
</organism>
<gene>
    <name evidence="2" type="ORF">QFZ34_002192</name>
</gene>
<dbReference type="Proteomes" id="UP001237780">
    <property type="component" value="Unassembled WGS sequence"/>
</dbReference>
<sequence>MSNIATWWSDFATALGLLITAIGAGWAAKAVFVSEEDAITIAASRWAPETHEQGMKIPTVINLLKASRAAKVGLWMICLGTGLQVIPILARLFV</sequence>
<reference evidence="2 3" key="1">
    <citation type="submission" date="2023-07" db="EMBL/GenBank/DDBJ databases">
        <title>Comparative genomics of wheat-associated soil bacteria to identify genetic determinants of phenazine resistance.</title>
        <authorList>
            <person name="Mouncey N."/>
        </authorList>
    </citation>
    <scope>NUCLEOTIDE SEQUENCE [LARGE SCALE GENOMIC DNA]</scope>
    <source>
        <strain evidence="2 3">W4I11</strain>
    </source>
</reference>
<feature type="transmembrane region" description="Helical" evidence="1">
    <location>
        <begin position="72"/>
        <end position="93"/>
    </location>
</feature>
<proteinExistence type="predicted"/>
<evidence type="ECO:0008006" key="4">
    <source>
        <dbReference type="Google" id="ProtNLM"/>
    </source>
</evidence>
<protein>
    <recommendedName>
        <fullName evidence="4">DUF1772 domain-containing protein</fullName>
    </recommendedName>
</protein>
<accession>A0ABU0S8C8</accession>
<name>A0ABU0S8C8_9HYPH</name>
<dbReference type="RefSeq" id="WP_307280470.1">
    <property type="nucleotide sequence ID" value="NZ_JAUSZT010000003.1"/>
</dbReference>
<evidence type="ECO:0000313" key="3">
    <source>
        <dbReference type="Proteomes" id="UP001237780"/>
    </source>
</evidence>
<evidence type="ECO:0000313" key="2">
    <source>
        <dbReference type="EMBL" id="MDQ0997010.1"/>
    </source>
</evidence>